<evidence type="ECO:0000313" key="4">
    <source>
        <dbReference type="Proteomes" id="UP001610432"/>
    </source>
</evidence>
<evidence type="ECO:0000313" key="3">
    <source>
        <dbReference type="EMBL" id="KAL2863819.1"/>
    </source>
</evidence>
<feature type="compositionally biased region" description="Basic and acidic residues" evidence="2">
    <location>
        <begin position="77"/>
        <end position="86"/>
    </location>
</feature>
<accession>A0ABR4LI80</accession>
<dbReference type="GeneID" id="98141070"/>
<feature type="region of interest" description="Disordered" evidence="2">
    <location>
        <begin position="1"/>
        <end position="118"/>
    </location>
</feature>
<feature type="coiled-coil region" evidence="1">
    <location>
        <begin position="636"/>
        <end position="663"/>
    </location>
</feature>
<dbReference type="RefSeq" id="XP_070882798.1">
    <property type="nucleotide sequence ID" value="XM_071025998.1"/>
</dbReference>
<keyword evidence="4" id="KW-1185">Reference proteome</keyword>
<feature type="compositionally biased region" description="Basic and acidic residues" evidence="2">
    <location>
        <begin position="24"/>
        <end position="33"/>
    </location>
</feature>
<gene>
    <name evidence="3" type="ORF">BJX67DRAFT_235215</name>
</gene>
<name>A0ABR4LI80_9EURO</name>
<comment type="caution">
    <text evidence="3">The sequence shown here is derived from an EMBL/GenBank/DDBJ whole genome shotgun (WGS) entry which is preliminary data.</text>
</comment>
<evidence type="ECO:0000256" key="2">
    <source>
        <dbReference type="SAM" id="MobiDB-lite"/>
    </source>
</evidence>
<feature type="coiled-coil region" evidence="1">
    <location>
        <begin position="463"/>
        <end position="592"/>
    </location>
</feature>
<feature type="compositionally biased region" description="Basic residues" evidence="2">
    <location>
        <begin position="1"/>
        <end position="11"/>
    </location>
</feature>
<sequence>METRSVRKKRCNSSGSNPGQHYPVLRDRTRQPDDAGVSSGCETPRPHKKVRFSDPGPLIQHAPDYSTGLTPAMCRTSFEEQEHNDISQRTPSRQSRRRSTPLPRARRVTDSQLPSDTSPAERVLHFTPLRQLLDMRTQRRIRRLGLSNEIANIERDKRAAARFEKSLDGLLRERDSLKQELELAKKNRVSLESQFTSDDGEWTAPQDRIERLESGNCRLWAQLSFSANQDSNREASESGSSTDTVLINESGFEGETLFMSDSPDIRGVDVRNPIPDDISLLSPKGLSIDASVQVSQPTRNMDPDFLALSRDLAAAKKEKNSLFEACRSHLDLLDGTALEHHLRRNSPPPDCLDDIIPSLMQTLARASEATRTLNIIQDELSTLGFNGANAVERVEELRNRFRAARLQLERAVPGETADAGLEDGNSTLSALIKRVEALVKDLGEERTRHQGSADRERALRGQFDALLVRYDAASRKIQDLEESISSSAGDMLHTRMRMQELEREAQEQVIGIERLNAALSKYHDEVKGLENLVTTLEDEKIQRVGAHNRQLTELEQKFAKEEQARCAADATIAEREKQIHELKEVIEQNEIQFCDLTARVETIERARSEAVEILERTTAEQALKHDQELGLMNVRVSELNTALETAKAEAEKLRLSNAGLEEQLRLEVESRDRLLDHWAAEQTRAYTSMKAMVNTERRKAKVRAANWELKSDELHSDSMGIGSEPITPVSMTRFVDVEVGRGKHRRRLDSGIGILTEDEFEEDVDQQLLPSDPADL</sequence>
<evidence type="ECO:0000256" key="1">
    <source>
        <dbReference type="SAM" id="Coils"/>
    </source>
</evidence>
<reference evidence="3 4" key="1">
    <citation type="submission" date="2024-07" db="EMBL/GenBank/DDBJ databases">
        <title>Section-level genome sequencing and comparative genomics of Aspergillus sections Usti and Cavernicolus.</title>
        <authorList>
            <consortium name="Lawrence Berkeley National Laboratory"/>
            <person name="Nybo J.L."/>
            <person name="Vesth T.C."/>
            <person name="Theobald S."/>
            <person name="Frisvad J.C."/>
            <person name="Larsen T.O."/>
            <person name="Kjaerboelling I."/>
            <person name="Rothschild-Mancinelli K."/>
            <person name="Lyhne E.K."/>
            <person name="Kogle M.E."/>
            <person name="Barry K."/>
            <person name="Clum A."/>
            <person name="Na H."/>
            <person name="Ledsgaard L."/>
            <person name="Lin J."/>
            <person name="Lipzen A."/>
            <person name="Kuo A."/>
            <person name="Riley R."/>
            <person name="Mondo S."/>
            <person name="Labutti K."/>
            <person name="Haridas S."/>
            <person name="Pangalinan J."/>
            <person name="Salamov A.A."/>
            <person name="Simmons B.A."/>
            <person name="Magnuson J.K."/>
            <person name="Chen J."/>
            <person name="Drula E."/>
            <person name="Henrissat B."/>
            <person name="Wiebenga A."/>
            <person name="Lubbers R.J."/>
            <person name="Gomes A.C."/>
            <person name="Macurrencykelacurrency M.R."/>
            <person name="Stajich J."/>
            <person name="Grigoriev I.V."/>
            <person name="Mortensen U.H."/>
            <person name="De Vries R.P."/>
            <person name="Baker S.E."/>
            <person name="Andersen M.R."/>
        </authorList>
    </citation>
    <scope>NUCLEOTIDE SEQUENCE [LARGE SCALE GENOMIC DNA]</scope>
    <source>
        <strain evidence="3 4">CBS 449.75</strain>
    </source>
</reference>
<protein>
    <submittedName>
        <fullName evidence="3">Uncharacterized protein</fullName>
    </submittedName>
</protein>
<proteinExistence type="predicted"/>
<feature type="coiled-coil region" evidence="1">
    <location>
        <begin position="153"/>
        <end position="194"/>
    </location>
</feature>
<keyword evidence="1" id="KW-0175">Coiled coil</keyword>
<organism evidence="3 4">
    <name type="scientific">Aspergillus lucknowensis</name>
    <dbReference type="NCBI Taxonomy" id="176173"/>
    <lineage>
        <taxon>Eukaryota</taxon>
        <taxon>Fungi</taxon>
        <taxon>Dikarya</taxon>
        <taxon>Ascomycota</taxon>
        <taxon>Pezizomycotina</taxon>
        <taxon>Eurotiomycetes</taxon>
        <taxon>Eurotiomycetidae</taxon>
        <taxon>Eurotiales</taxon>
        <taxon>Aspergillaceae</taxon>
        <taxon>Aspergillus</taxon>
        <taxon>Aspergillus subgen. Nidulantes</taxon>
    </lineage>
</organism>
<dbReference type="Proteomes" id="UP001610432">
    <property type="component" value="Unassembled WGS sequence"/>
</dbReference>
<dbReference type="EMBL" id="JBFXLQ010000047">
    <property type="protein sequence ID" value="KAL2863819.1"/>
    <property type="molecule type" value="Genomic_DNA"/>
</dbReference>